<evidence type="ECO:0000256" key="3">
    <source>
        <dbReference type="ARBA" id="ARBA00022989"/>
    </source>
</evidence>
<dbReference type="InterPro" id="IPR007269">
    <property type="entry name" value="ICMT_MeTrfase"/>
</dbReference>
<comment type="subcellular location">
    <subcellularLocation>
        <location evidence="5">Endoplasmic reticulum membrane</location>
        <topology evidence="5">Multi-pass membrane protein</topology>
    </subcellularLocation>
    <subcellularLocation>
        <location evidence="1">Membrane</location>
        <topology evidence="1">Multi-pass membrane protein</topology>
    </subcellularLocation>
</comment>
<dbReference type="AlphaFoldDB" id="A0A9P5PHD3"/>
<sequence length="169" mass="19221">MPSSIVSVLITFAIGNSLAYWWSGDSNHPGKRYAILEIFTQNLTESYPVWRLSTLGKMFTYEVSVQKDHKLMTGGPYSIVRHPSYFGMILIASGVFIWQSGPASWTRLSGILNHWRGKALVAVCAAWMTALVLGAVKRVHTEDTLMREEFGDQWTEWASRTYLLIPWVY</sequence>
<name>A0A9P5PHD3_9AGAR</name>
<keyword evidence="5" id="KW-0489">Methyltransferase</keyword>
<comment type="caution">
    <text evidence="7">The sequence shown here is derived from an EMBL/GenBank/DDBJ whole genome shotgun (WGS) entry which is preliminary data.</text>
</comment>
<evidence type="ECO:0000313" key="7">
    <source>
        <dbReference type="EMBL" id="KAF9063403.1"/>
    </source>
</evidence>
<gene>
    <name evidence="7" type="ORF">BDP27DRAFT_1368047</name>
</gene>
<proteinExistence type="inferred from homology"/>
<protein>
    <recommendedName>
        <fullName evidence="5">Protein-S-isoprenylcysteine O-methyltransferase</fullName>
        <ecNumber evidence="5">2.1.1.100</ecNumber>
    </recommendedName>
</protein>
<feature type="transmembrane region" description="Helical" evidence="5">
    <location>
        <begin position="119"/>
        <end position="136"/>
    </location>
</feature>
<dbReference type="Gene3D" id="1.20.120.1630">
    <property type="match status" value="1"/>
</dbReference>
<keyword evidence="2 5" id="KW-0812">Transmembrane</keyword>
<dbReference type="OrthoDB" id="422086at2759"/>
<reference evidence="7" key="1">
    <citation type="submission" date="2020-11" db="EMBL/GenBank/DDBJ databases">
        <authorList>
            <consortium name="DOE Joint Genome Institute"/>
            <person name="Ahrendt S."/>
            <person name="Riley R."/>
            <person name="Andreopoulos W."/>
            <person name="Labutti K."/>
            <person name="Pangilinan J."/>
            <person name="Ruiz-Duenas F.J."/>
            <person name="Barrasa J.M."/>
            <person name="Sanchez-Garcia M."/>
            <person name="Camarero S."/>
            <person name="Miyauchi S."/>
            <person name="Serrano A."/>
            <person name="Linde D."/>
            <person name="Babiker R."/>
            <person name="Drula E."/>
            <person name="Ayuso-Fernandez I."/>
            <person name="Pacheco R."/>
            <person name="Padilla G."/>
            <person name="Ferreira P."/>
            <person name="Barriuso J."/>
            <person name="Kellner H."/>
            <person name="Castanera R."/>
            <person name="Alfaro M."/>
            <person name="Ramirez L."/>
            <person name="Pisabarro A.G."/>
            <person name="Kuo A."/>
            <person name="Tritt A."/>
            <person name="Lipzen A."/>
            <person name="He G."/>
            <person name="Yan M."/>
            <person name="Ng V."/>
            <person name="Cullen D."/>
            <person name="Martin F."/>
            <person name="Rosso M.-N."/>
            <person name="Henrissat B."/>
            <person name="Hibbett D."/>
            <person name="Martinez A.T."/>
            <person name="Grigoriev I.V."/>
        </authorList>
    </citation>
    <scope>NUCLEOTIDE SEQUENCE</scope>
    <source>
        <strain evidence="7">AH 40177</strain>
    </source>
</reference>
<feature type="transmembrane region" description="Helical" evidence="5">
    <location>
        <begin position="79"/>
        <end position="98"/>
    </location>
</feature>
<feature type="chain" id="PRO_5040381828" description="Protein-S-isoprenylcysteine O-methyltransferase" evidence="6">
    <location>
        <begin position="20"/>
        <end position="169"/>
    </location>
</feature>
<keyword evidence="5" id="KW-0256">Endoplasmic reticulum</keyword>
<dbReference type="Pfam" id="PF04140">
    <property type="entry name" value="ICMT"/>
    <property type="match status" value="1"/>
</dbReference>
<dbReference type="GO" id="GO:0004671">
    <property type="term" value="F:protein C-terminal S-isoprenylcysteine carboxyl O-methyltransferase activity"/>
    <property type="evidence" value="ECO:0007669"/>
    <property type="project" value="UniProtKB-EC"/>
</dbReference>
<comment type="caution">
    <text evidence="5">Lacks conserved residue(s) required for the propagation of feature annotation.</text>
</comment>
<dbReference type="EC" id="2.1.1.100" evidence="5"/>
<dbReference type="PANTHER" id="PTHR12714:SF9">
    <property type="entry name" value="PROTEIN-S-ISOPRENYLCYSTEINE O-METHYLTRANSFERASE"/>
    <property type="match status" value="1"/>
</dbReference>
<accession>A0A9P5PHD3</accession>
<keyword evidence="5" id="KW-0949">S-adenosyl-L-methionine</keyword>
<dbReference type="GO" id="GO:0032259">
    <property type="term" value="P:methylation"/>
    <property type="evidence" value="ECO:0007669"/>
    <property type="project" value="UniProtKB-KW"/>
</dbReference>
<evidence type="ECO:0000256" key="6">
    <source>
        <dbReference type="SAM" id="SignalP"/>
    </source>
</evidence>
<organism evidence="7 8">
    <name type="scientific">Rhodocollybia butyracea</name>
    <dbReference type="NCBI Taxonomy" id="206335"/>
    <lineage>
        <taxon>Eukaryota</taxon>
        <taxon>Fungi</taxon>
        <taxon>Dikarya</taxon>
        <taxon>Basidiomycota</taxon>
        <taxon>Agaricomycotina</taxon>
        <taxon>Agaricomycetes</taxon>
        <taxon>Agaricomycetidae</taxon>
        <taxon>Agaricales</taxon>
        <taxon>Marasmiineae</taxon>
        <taxon>Omphalotaceae</taxon>
        <taxon>Rhodocollybia</taxon>
    </lineage>
</organism>
<evidence type="ECO:0000256" key="4">
    <source>
        <dbReference type="ARBA" id="ARBA00023136"/>
    </source>
</evidence>
<evidence type="ECO:0000313" key="8">
    <source>
        <dbReference type="Proteomes" id="UP000772434"/>
    </source>
</evidence>
<dbReference type="Proteomes" id="UP000772434">
    <property type="component" value="Unassembled WGS sequence"/>
</dbReference>
<comment type="catalytic activity">
    <reaction evidence="5">
        <text>[protein]-C-terminal S-[(2E,6E)-farnesyl]-L-cysteine + S-adenosyl-L-methionine = [protein]-C-terminal S-[(2E,6E)-farnesyl]-L-cysteine methyl ester + S-adenosyl-L-homocysteine</text>
        <dbReference type="Rhea" id="RHEA:21672"/>
        <dbReference type="Rhea" id="RHEA-COMP:12125"/>
        <dbReference type="Rhea" id="RHEA-COMP:12126"/>
        <dbReference type="ChEBI" id="CHEBI:57856"/>
        <dbReference type="ChEBI" id="CHEBI:59789"/>
        <dbReference type="ChEBI" id="CHEBI:90510"/>
        <dbReference type="ChEBI" id="CHEBI:90511"/>
        <dbReference type="EC" id="2.1.1.100"/>
    </reaction>
</comment>
<keyword evidence="3 5" id="KW-1133">Transmembrane helix</keyword>
<keyword evidence="5" id="KW-0808">Transferase</keyword>
<dbReference type="PANTHER" id="PTHR12714">
    <property type="entry name" value="PROTEIN-S ISOPRENYLCYSTEINE O-METHYLTRANSFERASE"/>
    <property type="match status" value="1"/>
</dbReference>
<evidence type="ECO:0000256" key="2">
    <source>
        <dbReference type="ARBA" id="ARBA00022692"/>
    </source>
</evidence>
<feature type="signal peptide" evidence="6">
    <location>
        <begin position="1"/>
        <end position="19"/>
    </location>
</feature>
<keyword evidence="4 5" id="KW-0472">Membrane</keyword>
<evidence type="ECO:0000256" key="5">
    <source>
        <dbReference type="RuleBase" id="RU362022"/>
    </source>
</evidence>
<keyword evidence="6" id="KW-0732">Signal</keyword>
<keyword evidence="8" id="KW-1185">Reference proteome</keyword>
<dbReference type="EMBL" id="JADNRY010000147">
    <property type="protein sequence ID" value="KAF9063403.1"/>
    <property type="molecule type" value="Genomic_DNA"/>
</dbReference>
<evidence type="ECO:0000256" key="1">
    <source>
        <dbReference type="ARBA" id="ARBA00004141"/>
    </source>
</evidence>
<dbReference type="GO" id="GO:0005789">
    <property type="term" value="C:endoplasmic reticulum membrane"/>
    <property type="evidence" value="ECO:0007669"/>
    <property type="project" value="UniProtKB-SubCell"/>
</dbReference>
<comment type="similarity">
    <text evidence="5">Belongs to the class VI-like SAM-binding methyltransferase superfamily. Isoprenylcysteine carboxyl methyltransferase family.</text>
</comment>